<dbReference type="Proteomes" id="UP000011747">
    <property type="component" value="Unassembled WGS sequence"/>
</dbReference>
<accession>G9QIF7</accession>
<protein>
    <submittedName>
        <fullName evidence="1">Uncharacterized protein</fullName>
    </submittedName>
</protein>
<organism evidence="1 2">
    <name type="scientific">Bacillus smithii 7_3_47FAA</name>
    <dbReference type="NCBI Taxonomy" id="665952"/>
    <lineage>
        <taxon>Bacteria</taxon>
        <taxon>Bacillati</taxon>
        <taxon>Bacillota</taxon>
        <taxon>Bacilli</taxon>
        <taxon>Bacillales</taxon>
        <taxon>Bacillaceae</taxon>
        <taxon>Bacillus</taxon>
    </lineage>
</organism>
<reference evidence="1 2" key="1">
    <citation type="submission" date="2011-09" db="EMBL/GenBank/DDBJ databases">
        <title>The Genome Sequence of Bacillus smithii 7_3_47FAA.</title>
        <authorList>
            <consortium name="The Broad Institute Genome Sequencing Platform"/>
            <person name="Earl A."/>
            <person name="Ward D."/>
            <person name="Feldgarden M."/>
            <person name="Gevers D."/>
            <person name="Daigneault M."/>
            <person name="Strauss J."/>
            <person name="Allen-Vercoe E."/>
            <person name="Young S.K."/>
            <person name="Zeng Q."/>
            <person name="Gargeya S."/>
            <person name="Fitzgerald M."/>
            <person name="Haas B."/>
            <person name="Abouelleil A."/>
            <person name="Alvarado L."/>
            <person name="Arachchi H.M."/>
            <person name="Berlin A."/>
            <person name="Brown A."/>
            <person name="Chapman S.B."/>
            <person name="Chen Z."/>
            <person name="Dunbar C."/>
            <person name="Freedman E."/>
            <person name="Gearin G."/>
            <person name="Goldberg J."/>
            <person name="Griggs A."/>
            <person name="Gujja S."/>
            <person name="Heiman D."/>
            <person name="Howarth C."/>
            <person name="Larson L."/>
            <person name="Lui A."/>
            <person name="MacDonald P.J.P."/>
            <person name="Montmayeur A."/>
            <person name="Murphy C."/>
            <person name="Neiman D."/>
            <person name="Pearson M."/>
            <person name="Priest M."/>
            <person name="Roberts A."/>
            <person name="Saif S."/>
            <person name="Shea T."/>
            <person name="Shenoy N."/>
            <person name="Sisk P."/>
            <person name="Stolte C."/>
            <person name="Sykes S."/>
            <person name="Wortman J."/>
            <person name="Nusbaum C."/>
            <person name="Birren B."/>
        </authorList>
    </citation>
    <scope>NUCLEOTIDE SEQUENCE [LARGE SCALE GENOMIC DNA]</scope>
    <source>
        <strain evidence="1 2">7_3_47FAA</strain>
    </source>
</reference>
<evidence type="ECO:0000313" key="2">
    <source>
        <dbReference type="Proteomes" id="UP000011747"/>
    </source>
</evidence>
<dbReference type="AlphaFoldDB" id="G9QIF7"/>
<dbReference type="RefSeq" id="WP_003353022.1">
    <property type="nucleotide sequence ID" value="NZ_JH414743.1"/>
</dbReference>
<evidence type="ECO:0000313" key="1">
    <source>
        <dbReference type="EMBL" id="EHL79063.1"/>
    </source>
</evidence>
<dbReference type="PATRIC" id="fig|665952.3.peg.741"/>
<proteinExistence type="predicted"/>
<gene>
    <name evidence="1" type="ORF">HMPREF1015_02248</name>
</gene>
<dbReference type="EMBL" id="ACWF01000035">
    <property type="protein sequence ID" value="EHL79063.1"/>
    <property type="molecule type" value="Genomic_DNA"/>
</dbReference>
<keyword evidence="2" id="KW-1185">Reference proteome</keyword>
<dbReference type="HOGENOM" id="CLU_1831142_0_0_9"/>
<name>G9QIF7_9BACI</name>
<sequence>MANYWVMKTFKEWADSFIENSEIGVDEKGVDQNYNQYPHNQPPLDNVRILRRFNQFCKWAQQGDYVVVGVGPTTTFKMKLIARITGDYNFDPNHPLYRHIRKVEIMKVFDEPIDIEKWSQTQRIELIDDNDFIDSLVSVL</sequence>
<comment type="caution">
    <text evidence="1">The sequence shown here is derived from an EMBL/GenBank/DDBJ whole genome shotgun (WGS) entry which is preliminary data.</text>
</comment>